<feature type="domain" description="Penicillin-binding C-terminal" evidence="14">
    <location>
        <begin position="678"/>
        <end position="766"/>
    </location>
</feature>
<evidence type="ECO:0000256" key="2">
    <source>
        <dbReference type="ARBA" id="ARBA00007090"/>
    </source>
</evidence>
<dbReference type="EC" id="2.4.99.28" evidence="10"/>
<dbReference type="InterPro" id="IPR009647">
    <property type="entry name" value="PBP_C"/>
</dbReference>
<dbReference type="GO" id="GO:0008955">
    <property type="term" value="F:peptidoglycan glycosyltransferase activity"/>
    <property type="evidence" value="ECO:0007669"/>
    <property type="project" value="UniProtKB-EC"/>
</dbReference>
<dbReference type="InterPro" id="IPR050396">
    <property type="entry name" value="Glycosyltr_51/Transpeptidase"/>
</dbReference>
<dbReference type="Gene3D" id="1.10.3810.10">
    <property type="entry name" value="Biosynthetic peptidoglycan transglycosylase-like"/>
    <property type="match status" value="1"/>
</dbReference>
<evidence type="ECO:0000256" key="10">
    <source>
        <dbReference type="ARBA" id="ARBA00044770"/>
    </source>
</evidence>
<proteinExistence type="inferred from homology"/>
<comment type="similarity">
    <text evidence="2">In the C-terminal section; belongs to the transpeptidase family.</text>
</comment>
<evidence type="ECO:0000259" key="14">
    <source>
        <dbReference type="Pfam" id="PF06832"/>
    </source>
</evidence>
<evidence type="ECO:0000256" key="4">
    <source>
        <dbReference type="ARBA" id="ARBA00022645"/>
    </source>
</evidence>
<sequence>MKRQVPFVQYKKEPQLAASFRSMLTAISIAGALAGAALFLLVSVCPRFAVPYSFTLYDKRDALLGASVADDGQWRFPPPKTIPESYKIALILYEDSFFYLHPGFDPIAIGRAFFSNFRAGRIVSGGSTITMQTVRLSQQQAPRTLPQKIKEVFLSCILELMYSKESILYLYAAHAPYGGNVVGLEAASWRYFERSPEQLTWAEACTLAVLPNQPSLVRPGLQKEKLKAKRDMLLKRLYQRKYIDLQTYKLSLAEPVPEAPRPLPQAAPHYLQFIKQQQKNRTEKYSSGIDAHIQTTALAITSRHAEKLAEQGVANLAAIIIDNATGLPIAYIGNAARNPRQNADVDMIQARRSSGSLLKPFLFAGLLDAGMLLPDQLMIDLPTRVGSYIPQNNSNAYSGAVPASEALSMSLNIPFVRALQAYTIPAFLHLLKRCGFTTFDRTADEYGLPLILGGGELTLYQAVLAYRAMLLQSMHRQPDKQYPLSSGACRLAFEALIQGNRPGEEALWLSYASSQKIAWKTGTSFGNRDAWSIGVTPLFTVGVWAGNATGEGNPAIKSAAAAPLMFELFSILPTSSWESKNPDDFERIQVCANSGYLAGIYCEKKTQMLKPKDAQSGTICPYCRAVSLTPDGAYQAIAADIPVLPKIENRFVLPAGIAYYYAKQHRTYAPLPPWLPKSAGNTAPEFDILFPQPAAQVFIPIEIEGSLGAMTAEAVHSDPNAIIYWDLDGTYLGKTQAYHQWNIQAPKGEHLLTLTDNRGRQIRRRFTVLPRHRTQP</sequence>
<dbReference type="Proteomes" id="UP000323594">
    <property type="component" value="Chromosome"/>
</dbReference>
<dbReference type="InterPro" id="IPR036950">
    <property type="entry name" value="PBP_transglycosylase"/>
</dbReference>
<accession>A0AAE6IUL4</accession>
<evidence type="ECO:0000256" key="1">
    <source>
        <dbReference type="ARBA" id="ARBA00004752"/>
    </source>
</evidence>
<keyword evidence="7" id="KW-0808">Transferase</keyword>
<dbReference type="GO" id="GO:0009252">
    <property type="term" value="P:peptidoglycan biosynthetic process"/>
    <property type="evidence" value="ECO:0007669"/>
    <property type="project" value="InterPro"/>
</dbReference>
<comment type="catalytic activity">
    <reaction evidence="11">
        <text>[GlcNAc-(1-&gt;4)-Mur2Ac(oyl-L-Ala-gamma-D-Glu-L-Lys-D-Ala-D-Ala)](n)-di-trans,octa-cis-undecaprenyl diphosphate + beta-D-GlcNAc-(1-&gt;4)-Mur2Ac(oyl-L-Ala-gamma-D-Glu-L-Lys-D-Ala-D-Ala)-di-trans,octa-cis-undecaprenyl diphosphate = [GlcNAc-(1-&gt;4)-Mur2Ac(oyl-L-Ala-gamma-D-Glu-L-Lys-D-Ala-D-Ala)](n+1)-di-trans,octa-cis-undecaprenyl diphosphate + di-trans,octa-cis-undecaprenyl diphosphate + H(+)</text>
        <dbReference type="Rhea" id="RHEA:23708"/>
        <dbReference type="Rhea" id="RHEA-COMP:9602"/>
        <dbReference type="Rhea" id="RHEA-COMP:9603"/>
        <dbReference type="ChEBI" id="CHEBI:15378"/>
        <dbReference type="ChEBI" id="CHEBI:58405"/>
        <dbReference type="ChEBI" id="CHEBI:60033"/>
        <dbReference type="ChEBI" id="CHEBI:78435"/>
        <dbReference type="EC" id="2.4.99.28"/>
    </reaction>
</comment>
<dbReference type="GO" id="GO:0030288">
    <property type="term" value="C:outer membrane-bounded periplasmic space"/>
    <property type="evidence" value="ECO:0007669"/>
    <property type="project" value="TreeGrafter"/>
</dbReference>
<keyword evidence="4" id="KW-0121">Carboxypeptidase</keyword>
<gene>
    <name evidence="15" type="primary">pbpC</name>
    <name evidence="15" type="ORF">FUT82_11810</name>
</gene>
<dbReference type="GO" id="GO:0004180">
    <property type="term" value="F:carboxypeptidase activity"/>
    <property type="evidence" value="ECO:0007669"/>
    <property type="project" value="UniProtKB-KW"/>
</dbReference>
<dbReference type="NCBIfam" id="TIGR02073">
    <property type="entry name" value="PBP_1c"/>
    <property type="match status" value="1"/>
</dbReference>
<evidence type="ECO:0000256" key="3">
    <source>
        <dbReference type="ARBA" id="ARBA00007739"/>
    </source>
</evidence>
<dbReference type="InterPro" id="IPR001264">
    <property type="entry name" value="Glyco_trans_51"/>
</dbReference>
<keyword evidence="8" id="KW-0378">Hydrolase</keyword>
<dbReference type="Pfam" id="PF06832">
    <property type="entry name" value="BiPBP_C"/>
    <property type="match status" value="1"/>
</dbReference>
<dbReference type="InterPro" id="IPR023346">
    <property type="entry name" value="Lysozyme-like_dom_sf"/>
</dbReference>
<organism evidence="15 16">
    <name type="scientific">Treponema phagedenis</name>
    <dbReference type="NCBI Taxonomy" id="162"/>
    <lineage>
        <taxon>Bacteria</taxon>
        <taxon>Pseudomonadati</taxon>
        <taxon>Spirochaetota</taxon>
        <taxon>Spirochaetia</taxon>
        <taxon>Spirochaetales</taxon>
        <taxon>Treponemataceae</taxon>
        <taxon>Treponema</taxon>
    </lineage>
</organism>
<protein>
    <recommendedName>
        <fullName evidence="10">peptidoglycan glycosyltransferase</fullName>
        <ecNumber evidence="10">2.4.99.28</ecNumber>
    </recommendedName>
</protein>
<dbReference type="SUPFAM" id="SSF56601">
    <property type="entry name" value="beta-lactamase/transpeptidase-like"/>
    <property type="match status" value="1"/>
</dbReference>
<dbReference type="InterPro" id="IPR001460">
    <property type="entry name" value="PCN-bd_Tpept"/>
</dbReference>
<feature type="domain" description="Penicillin-binding protein transpeptidase" evidence="12">
    <location>
        <begin position="317"/>
        <end position="438"/>
    </location>
</feature>
<dbReference type="EMBL" id="CP042817">
    <property type="protein sequence ID" value="QEJ98615.1"/>
    <property type="molecule type" value="Genomic_DNA"/>
</dbReference>
<dbReference type="PANTHER" id="PTHR32282:SF15">
    <property type="entry name" value="PENICILLIN-BINDING PROTEIN 1C"/>
    <property type="match status" value="1"/>
</dbReference>
<keyword evidence="9" id="KW-0511">Multifunctional enzyme</keyword>
<evidence type="ECO:0000313" key="15">
    <source>
        <dbReference type="EMBL" id="QEJ98615.1"/>
    </source>
</evidence>
<dbReference type="PANTHER" id="PTHR32282">
    <property type="entry name" value="BINDING PROTEIN TRANSPEPTIDASE, PUTATIVE-RELATED"/>
    <property type="match status" value="1"/>
</dbReference>
<reference evidence="15 16" key="1">
    <citation type="submission" date="2019-08" db="EMBL/GenBank/DDBJ databases">
        <authorList>
            <person name="Kuhnert P."/>
        </authorList>
    </citation>
    <scope>NUCLEOTIDE SEQUENCE [LARGE SCALE GENOMIC DNA]</scope>
    <source>
        <strain evidence="15 16">B36.5</strain>
    </source>
</reference>
<dbReference type="AlphaFoldDB" id="A0AAE6IUL4"/>
<evidence type="ECO:0000259" key="12">
    <source>
        <dbReference type="Pfam" id="PF00905"/>
    </source>
</evidence>
<comment type="pathway">
    <text evidence="1">Cell wall biogenesis; peptidoglycan biosynthesis.</text>
</comment>
<dbReference type="GO" id="GO:0008658">
    <property type="term" value="F:penicillin binding"/>
    <property type="evidence" value="ECO:0007669"/>
    <property type="project" value="InterPro"/>
</dbReference>
<evidence type="ECO:0000256" key="5">
    <source>
        <dbReference type="ARBA" id="ARBA00022670"/>
    </source>
</evidence>
<dbReference type="InterPro" id="IPR011815">
    <property type="entry name" value="PBP_1c"/>
</dbReference>
<comment type="similarity">
    <text evidence="3">In the N-terminal section; belongs to the glycosyltransferase 51 family.</text>
</comment>
<dbReference type="SUPFAM" id="SSF53955">
    <property type="entry name" value="Lysozyme-like"/>
    <property type="match status" value="1"/>
</dbReference>
<evidence type="ECO:0000256" key="11">
    <source>
        <dbReference type="ARBA" id="ARBA00049902"/>
    </source>
</evidence>
<name>A0AAE6IUL4_TREPH</name>
<evidence type="ECO:0000259" key="13">
    <source>
        <dbReference type="Pfam" id="PF00912"/>
    </source>
</evidence>
<keyword evidence="5" id="KW-0645">Protease</keyword>
<dbReference type="Pfam" id="PF00912">
    <property type="entry name" value="Transgly"/>
    <property type="match status" value="1"/>
</dbReference>
<keyword evidence="6" id="KW-0328">Glycosyltransferase</keyword>
<dbReference type="InterPro" id="IPR012338">
    <property type="entry name" value="Beta-lactam/transpept-like"/>
</dbReference>
<dbReference type="Gene3D" id="3.40.710.10">
    <property type="entry name" value="DD-peptidase/beta-lactamase superfamily"/>
    <property type="match status" value="2"/>
</dbReference>
<evidence type="ECO:0000256" key="6">
    <source>
        <dbReference type="ARBA" id="ARBA00022676"/>
    </source>
</evidence>
<dbReference type="GO" id="GO:0006508">
    <property type="term" value="P:proteolysis"/>
    <property type="evidence" value="ECO:0007669"/>
    <property type="project" value="UniProtKB-KW"/>
</dbReference>
<evidence type="ECO:0000256" key="7">
    <source>
        <dbReference type="ARBA" id="ARBA00022679"/>
    </source>
</evidence>
<evidence type="ECO:0000256" key="8">
    <source>
        <dbReference type="ARBA" id="ARBA00022801"/>
    </source>
</evidence>
<evidence type="ECO:0000313" key="16">
    <source>
        <dbReference type="Proteomes" id="UP000323594"/>
    </source>
</evidence>
<dbReference type="RefSeq" id="WP_148884574.1">
    <property type="nucleotide sequence ID" value="NZ_CP042817.1"/>
</dbReference>
<evidence type="ECO:0000256" key="9">
    <source>
        <dbReference type="ARBA" id="ARBA00023268"/>
    </source>
</evidence>
<dbReference type="Pfam" id="PF00905">
    <property type="entry name" value="Transpeptidase"/>
    <property type="match status" value="1"/>
</dbReference>
<feature type="domain" description="Glycosyl transferase family 51" evidence="13">
    <location>
        <begin position="77"/>
        <end position="237"/>
    </location>
</feature>